<protein>
    <recommendedName>
        <fullName evidence="8">Agouti domain-containing protein</fullName>
    </recommendedName>
</protein>
<accession>A0A3P8SD28</accession>
<evidence type="ECO:0000256" key="1">
    <source>
        <dbReference type="ARBA" id="ARBA00004613"/>
    </source>
</evidence>
<dbReference type="GO" id="GO:0008343">
    <property type="term" value="P:adult feeding behavior"/>
    <property type="evidence" value="ECO:0007669"/>
    <property type="project" value="TreeGrafter"/>
</dbReference>
<keyword evidence="10" id="KW-1185">Reference proteome</keyword>
<evidence type="ECO:0000256" key="2">
    <source>
        <dbReference type="ARBA" id="ARBA00022525"/>
    </source>
</evidence>
<evidence type="ECO:0000259" key="8">
    <source>
        <dbReference type="PROSITE" id="PS51150"/>
    </source>
</evidence>
<reference evidence="9" key="2">
    <citation type="submission" date="2025-08" db="UniProtKB">
        <authorList>
            <consortium name="Ensembl"/>
        </authorList>
    </citation>
    <scope>IDENTIFICATION</scope>
</reference>
<dbReference type="GO" id="GO:0005615">
    <property type="term" value="C:extracellular space"/>
    <property type="evidence" value="ECO:0007669"/>
    <property type="project" value="TreeGrafter"/>
</dbReference>
<dbReference type="Pfam" id="PF05039">
    <property type="entry name" value="Agouti"/>
    <property type="match status" value="1"/>
</dbReference>
<feature type="signal peptide" evidence="7">
    <location>
        <begin position="1"/>
        <end position="19"/>
    </location>
</feature>
<dbReference type="PANTHER" id="PTHR16551">
    <property type="entry name" value="AGOUTI RELATED"/>
    <property type="match status" value="1"/>
</dbReference>
<dbReference type="PROSITE" id="PS51150">
    <property type="entry name" value="AGOUTI_2"/>
    <property type="match status" value="1"/>
</dbReference>
<reference evidence="9 10" key="1">
    <citation type="submission" date="2018-03" db="EMBL/GenBank/DDBJ databases">
        <title>Finding Nemo's genes: A chromosome-scale reference assembly of the genome of the orange clownfish Amphiprion percula.</title>
        <authorList>
            <person name="Lehmann R."/>
        </authorList>
    </citation>
    <scope>NUCLEOTIDE SEQUENCE</scope>
</reference>
<evidence type="ECO:0000256" key="6">
    <source>
        <dbReference type="PROSITE-ProRule" id="PRU00494"/>
    </source>
</evidence>
<evidence type="ECO:0000256" key="3">
    <source>
        <dbReference type="ARBA" id="ARBA00022729"/>
    </source>
</evidence>
<dbReference type="PANTHER" id="PTHR16551:SF5">
    <property type="entry name" value="AGOUTI-RELATED PEPTIDE 2"/>
    <property type="match status" value="1"/>
</dbReference>
<feature type="chain" id="PRO_5018312028" description="Agouti domain-containing protein" evidence="7">
    <location>
        <begin position="20"/>
        <end position="137"/>
    </location>
</feature>
<evidence type="ECO:0000256" key="7">
    <source>
        <dbReference type="SAM" id="SignalP"/>
    </source>
</evidence>
<feature type="disulfide bond" evidence="6">
    <location>
        <begin position="117"/>
        <end position="124"/>
    </location>
</feature>
<dbReference type="SMART" id="SM00792">
    <property type="entry name" value="Agouti"/>
    <property type="match status" value="1"/>
</dbReference>
<keyword evidence="2" id="KW-0964">Secreted</keyword>
<keyword evidence="5 6" id="KW-1015">Disulfide bond</keyword>
<name>A0A3P8SD28_AMPPE</name>
<organism evidence="9 10">
    <name type="scientific">Amphiprion percula</name>
    <name type="common">Orange clownfish</name>
    <name type="synonym">Lutjanus percula</name>
    <dbReference type="NCBI Taxonomy" id="161767"/>
    <lineage>
        <taxon>Eukaryota</taxon>
        <taxon>Metazoa</taxon>
        <taxon>Chordata</taxon>
        <taxon>Craniata</taxon>
        <taxon>Vertebrata</taxon>
        <taxon>Euteleostomi</taxon>
        <taxon>Actinopterygii</taxon>
        <taxon>Neopterygii</taxon>
        <taxon>Teleostei</taxon>
        <taxon>Neoteleostei</taxon>
        <taxon>Acanthomorphata</taxon>
        <taxon>Ovalentaria</taxon>
        <taxon>Pomacentridae</taxon>
        <taxon>Amphiprion</taxon>
    </lineage>
</organism>
<evidence type="ECO:0000313" key="10">
    <source>
        <dbReference type="Proteomes" id="UP000265080"/>
    </source>
</evidence>
<feature type="disulfide bond" evidence="6">
    <location>
        <begin position="108"/>
        <end position="126"/>
    </location>
</feature>
<dbReference type="GO" id="GO:0007218">
    <property type="term" value="P:neuropeptide signaling pathway"/>
    <property type="evidence" value="ECO:0007669"/>
    <property type="project" value="TreeGrafter"/>
</dbReference>
<evidence type="ECO:0000313" key="9">
    <source>
        <dbReference type="Ensembl" id="ENSAPEP00000010057.1"/>
    </source>
</evidence>
<comment type="caution">
    <text evidence="6">Lacks conserved residue(s) required for the propagation of feature annotation.</text>
</comment>
<dbReference type="GO" id="GO:0009755">
    <property type="term" value="P:hormone-mediated signaling pathway"/>
    <property type="evidence" value="ECO:0007669"/>
    <property type="project" value="InterPro"/>
</dbReference>
<dbReference type="AlphaFoldDB" id="A0A3P8SD28"/>
<evidence type="ECO:0000256" key="4">
    <source>
        <dbReference type="ARBA" id="ARBA00022854"/>
    </source>
</evidence>
<dbReference type="InterPro" id="IPR036836">
    <property type="entry name" value="Agouti_dom_sf"/>
</dbReference>
<evidence type="ECO:0000256" key="5">
    <source>
        <dbReference type="ARBA" id="ARBA00023157"/>
    </source>
</evidence>
<dbReference type="GO" id="GO:0070996">
    <property type="term" value="F:type 1 melanocortin receptor binding"/>
    <property type="evidence" value="ECO:0007669"/>
    <property type="project" value="TreeGrafter"/>
</dbReference>
<dbReference type="GO" id="GO:0005184">
    <property type="term" value="F:neuropeptide hormone activity"/>
    <property type="evidence" value="ECO:0007669"/>
    <property type="project" value="TreeGrafter"/>
</dbReference>
<dbReference type="GO" id="GO:2000253">
    <property type="term" value="P:positive regulation of feeding behavior"/>
    <property type="evidence" value="ECO:0007669"/>
    <property type="project" value="TreeGrafter"/>
</dbReference>
<dbReference type="PROSITE" id="PS51257">
    <property type="entry name" value="PROKAR_LIPOPROTEIN"/>
    <property type="match status" value="1"/>
</dbReference>
<dbReference type="SUPFAM" id="SSF57055">
    <property type="entry name" value="Agouti-related protein"/>
    <property type="match status" value="1"/>
</dbReference>
<feature type="domain" description="Agouti" evidence="8">
    <location>
        <begin position="95"/>
        <end position="133"/>
    </location>
</feature>
<dbReference type="Ensembl" id="ENSAPET00000010331.1">
    <property type="protein sequence ID" value="ENSAPEP00000010057.1"/>
    <property type="gene ID" value="ENSAPEG00000007216.1"/>
</dbReference>
<sequence length="137" mass="15093">MKLALLYLCVLHLALLSCGLFPRNDLQAAAGNLSVNRSQVSPMVLNQGRVRPLFARSGQYEQQTVYVQKPKVVPVAPSVASTPAKVASKPIKPKCSQLKQTCLPQAGCCDPCVTCHCRFFNAICFCRRMSSRHEKKT</sequence>
<proteinExistence type="predicted"/>
<reference evidence="9" key="3">
    <citation type="submission" date="2025-09" db="UniProtKB">
        <authorList>
            <consortium name="Ensembl"/>
        </authorList>
    </citation>
    <scope>IDENTIFICATION</scope>
</reference>
<dbReference type="Proteomes" id="UP000265080">
    <property type="component" value="Chromosome 22"/>
</dbReference>
<dbReference type="OMA" id="ICFCRKA"/>
<dbReference type="Gene3D" id="4.10.760.10">
    <property type="entry name" value="Agouti domain"/>
    <property type="match status" value="1"/>
</dbReference>
<comment type="subcellular location">
    <subcellularLocation>
        <location evidence="1">Secreted</location>
    </subcellularLocation>
</comment>
<dbReference type="GeneTree" id="ENSGT00520000062345"/>
<dbReference type="InterPro" id="IPR007733">
    <property type="entry name" value="Agouti"/>
</dbReference>
<keyword evidence="3 7" id="KW-0732">Signal</keyword>
<keyword evidence="4" id="KW-0960">Knottin</keyword>
<dbReference type="InterPro" id="IPR027300">
    <property type="entry name" value="Agouti_dom"/>
</dbReference>